<evidence type="ECO:0000313" key="2">
    <source>
        <dbReference type="Proteomes" id="UP001217417"/>
    </source>
</evidence>
<dbReference type="Proteomes" id="UP001217417">
    <property type="component" value="Unassembled WGS sequence"/>
</dbReference>
<proteinExistence type="predicted"/>
<gene>
    <name evidence="1" type="ORF">POJ06DRAFT_265197</name>
</gene>
<dbReference type="AlphaFoldDB" id="A0AAD7QZJ0"/>
<accession>A0AAD7QZJ0</accession>
<evidence type="ECO:0000313" key="1">
    <source>
        <dbReference type="EMBL" id="KAJ8104371.1"/>
    </source>
</evidence>
<evidence type="ECO:0008006" key="3">
    <source>
        <dbReference type="Google" id="ProtNLM"/>
    </source>
</evidence>
<dbReference type="PANTHER" id="PTHR31973">
    <property type="entry name" value="POLYPROTEIN, PUTATIVE-RELATED"/>
    <property type="match status" value="1"/>
</dbReference>
<comment type="caution">
    <text evidence="1">The sequence shown here is derived from an EMBL/GenBank/DDBJ whole genome shotgun (WGS) entry which is preliminary data.</text>
</comment>
<dbReference type="EMBL" id="JARPMG010000001">
    <property type="protein sequence ID" value="KAJ8104371.1"/>
    <property type="molecule type" value="Genomic_DNA"/>
</dbReference>
<protein>
    <recommendedName>
        <fullName evidence="3">MULE transposase domain-containing protein</fullName>
    </recommendedName>
</protein>
<keyword evidence="2" id="KW-1185">Reference proteome</keyword>
<dbReference type="RefSeq" id="XP_056047821.1">
    <property type="nucleotide sequence ID" value="XM_056189059.1"/>
</dbReference>
<name>A0AAD7QZJ0_9ASCO</name>
<sequence length="211" mass="23638">MSQMLSYEQVSYQRALNFLMANESEKGLICTPAVQKNKHADKNWAPTTYSSAIENKSDYRPKLLEVDVHTDHKVQINYKLALRAKNIIVDNLNGTDIESFQKLPNYIQAINESNPGSHTILNVIAEKFYSLFVSYASSIEGIKHCRPLTALDGTHLMSKYQGILLIAVGVDADNHFFPLAFGVVKAEIVRIGSGSWNMFALAWEKTLISTL</sequence>
<dbReference type="GeneID" id="80884225"/>
<reference evidence="1" key="1">
    <citation type="submission" date="2023-03" db="EMBL/GenBank/DDBJ databases">
        <title>Near-Complete genome sequence of Lipomyces tetrasporous NRRL Y-64009, an oleaginous yeast capable of growing on lignocellulosic hydrolysates.</title>
        <authorList>
            <consortium name="Lawrence Berkeley National Laboratory"/>
            <person name="Jagtap S.S."/>
            <person name="Liu J.-J."/>
            <person name="Walukiewicz H.E."/>
            <person name="Pangilinan J."/>
            <person name="Lipzen A."/>
            <person name="Ahrendt S."/>
            <person name="Koriabine M."/>
            <person name="Cobaugh K."/>
            <person name="Salamov A."/>
            <person name="Yoshinaga Y."/>
            <person name="Ng V."/>
            <person name="Daum C."/>
            <person name="Grigoriev I.V."/>
            <person name="Slininger P.J."/>
            <person name="Dien B.S."/>
            <person name="Jin Y.-S."/>
            <person name="Rao C.V."/>
        </authorList>
    </citation>
    <scope>NUCLEOTIDE SEQUENCE</scope>
    <source>
        <strain evidence="1">NRRL Y-64009</strain>
    </source>
</reference>
<organism evidence="1 2">
    <name type="scientific">Lipomyces tetrasporus</name>
    <dbReference type="NCBI Taxonomy" id="54092"/>
    <lineage>
        <taxon>Eukaryota</taxon>
        <taxon>Fungi</taxon>
        <taxon>Dikarya</taxon>
        <taxon>Ascomycota</taxon>
        <taxon>Saccharomycotina</taxon>
        <taxon>Lipomycetes</taxon>
        <taxon>Lipomycetales</taxon>
        <taxon>Lipomycetaceae</taxon>
        <taxon>Lipomyces</taxon>
    </lineage>
</organism>
<dbReference type="PANTHER" id="PTHR31973:SF187">
    <property type="entry name" value="MUTATOR TRANSPOSASE MUDRA PROTEIN"/>
    <property type="match status" value="1"/>
</dbReference>